<sequence length="63" mass="6557">MRKLLLVPLVAAGLFLAAPAHADTLDDAFTAAAEEALGVDLVDANSPKLGEATCEDDPVRIRP</sequence>
<evidence type="ECO:0000313" key="2">
    <source>
        <dbReference type="Proteomes" id="UP000008420"/>
    </source>
</evidence>
<keyword evidence="2" id="KW-1185">Reference proteome</keyword>
<dbReference type="GeneID" id="40083816"/>
<protein>
    <submittedName>
        <fullName evidence="1">Uncharacterized protein</fullName>
    </submittedName>
</protein>
<evidence type="ECO:0000313" key="1">
    <source>
        <dbReference type="EMBL" id="AEK10371.1"/>
    </source>
</evidence>
<dbReference type="KEGG" id="vg:40083816"/>
<name>G1D6H2_9CAUD</name>
<accession>G1D6H2</accession>
<gene>
    <name evidence="1" type="primary">72</name>
    <name evidence="1" type="ORF">PBI_SWITZER_72</name>
</gene>
<dbReference type="EMBL" id="JF937108">
    <property type="protein sequence ID" value="AEK10371.1"/>
    <property type="molecule type" value="Genomic_DNA"/>
</dbReference>
<reference evidence="1 2" key="1">
    <citation type="journal article" date="2012" name="J. Virol.">
        <title>Complete Genome Sequences of 138 Mycobacteriophages.</title>
        <authorList>
            <consortium name="the Science Education Alliance Phage Hunters Advancing Genomics and Evolutionary Science Program"/>
            <consortium name="the KwaZulu-Natal Research Institute for Tuberculosis and HIV Mycobacterial Genetics Course Students"/>
            <consortium name="the Phage Hunters Integrating Research and Education Program"/>
            <person name="Hatfull G.F."/>
        </authorList>
    </citation>
    <scope>NUCLEOTIDE SEQUENCE [LARGE SCALE GENOMIC DNA]</scope>
    <source>
        <strain evidence="1">Switzer</strain>
    </source>
</reference>
<dbReference type="RefSeq" id="YP_009607801.1">
    <property type="nucleotide sequence ID" value="NC_041985.1"/>
</dbReference>
<organism evidence="1 2">
    <name type="scientific">Mycobacterium phage Switzer</name>
    <dbReference type="NCBI Taxonomy" id="1034118"/>
    <lineage>
        <taxon>Viruses</taxon>
        <taxon>Duplodnaviria</taxon>
        <taxon>Heunggongvirae</taxon>
        <taxon>Uroviricota</taxon>
        <taxon>Caudoviricetes</taxon>
        <taxon>Fromanvirus</taxon>
        <taxon>Fromanvirus switzer</taxon>
    </lineage>
</organism>
<dbReference type="Proteomes" id="UP000008420">
    <property type="component" value="Segment"/>
</dbReference>
<proteinExistence type="predicted"/>